<organism evidence="1 2">
    <name type="scientific">Callorhinchus milii</name>
    <name type="common">Ghost shark</name>
    <dbReference type="NCBI Taxonomy" id="7868"/>
    <lineage>
        <taxon>Eukaryota</taxon>
        <taxon>Metazoa</taxon>
        <taxon>Chordata</taxon>
        <taxon>Craniata</taxon>
        <taxon>Vertebrata</taxon>
        <taxon>Chondrichthyes</taxon>
        <taxon>Holocephali</taxon>
        <taxon>Chimaeriformes</taxon>
        <taxon>Callorhinchidae</taxon>
        <taxon>Callorhinchus</taxon>
    </lineage>
</organism>
<proteinExistence type="predicted"/>
<dbReference type="GO" id="GO:0045022">
    <property type="term" value="P:early endosome to late endosome transport"/>
    <property type="evidence" value="ECO:0007669"/>
    <property type="project" value="TreeGrafter"/>
</dbReference>
<dbReference type="GeneTree" id="ENSGT00950000182936"/>
<sequence>VERMSWLSKLSLRGAGSRAGRAAAPPTVVTADPETCLMVFQNHWAQVNTQGCVRVLVYVSVCGGVHVYLCLGVLPPDVAAMGPILELVVVDSVLEKLLHWSLCRGLSEDSKVQQLKLYDVLVSQSHQPLLRHKPILTPLMRLLSVCSEPSSPPVENQLVLLLNQICVSLAKEPSTLDPSSQSPSSQSSSSLLLFSILVPFIHREGLLGQQARDALLLLMAISADNHIVASFIADNSYFCPVSA</sequence>
<dbReference type="InParanoid" id="A0A4W3GUV7"/>
<name>A0A4W3GUV7_CALMI</name>
<accession>A0A4W3GUV7</accession>
<dbReference type="Pfam" id="PF10257">
    <property type="entry name" value="RAI16-like"/>
    <property type="match status" value="1"/>
</dbReference>
<dbReference type="GO" id="GO:0008333">
    <property type="term" value="P:endosome to lysosome transport"/>
    <property type="evidence" value="ECO:0007669"/>
    <property type="project" value="TreeGrafter"/>
</dbReference>
<dbReference type="GO" id="GO:0070695">
    <property type="term" value="C:FHF complex"/>
    <property type="evidence" value="ECO:0007669"/>
    <property type="project" value="TreeGrafter"/>
</dbReference>
<protein>
    <submittedName>
        <fullName evidence="1">Uncharacterized protein</fullName>
    </submittedName>
</protein>
<reference evidence="1" key="5">
    <citation type="submission" date="2025-09" db="UniProtKB">
        <authorList>
            <consortium name="Ensembl"/>
        </authorList>
    </citation>
    <scope>IDENTIFICATION</scope>
</reference>
<dbReference type="InterPro" id="IPR019384">
    <property type="entry name" value="FHIP"/>
</dbReference>
<dbReference type="GO" id="GO:0007040">
    <property type="term" value="P:lysosome organization"/>
    <property type="evidence" value="ECO:0007669"/>
    <property type="project" value="TreeGrafter"/>
</dbReference>
<dbReference type="STRING" id="7868.ENSCMIP00000008043"/>
<dbReference type="GO" id="GO:0007032">
    <property type="term" value="P:endosome organization"/>
    <property type="evidence" value="ECO:0007669"/>
    <property type="project" value="TreeGrafter"/>
</dbReference>
<reference evidence="2" key="1">
    <citation type="journal article" date="2006" name="Science">
        <title>Ancient noncoding elements conserved in the human genome.</title>
        <authorList>
            <person name="Venkatesh B."/>
            <person name="Kirkness E.F."/>
            <person name="Loh Y.H."/>
            <person name="Halpern A.L."/>
            <person name="Lee A.P."/>
            <person name="Johnson J."/>
            <person name="Dandona N."/>
            <person name="Viswanathan L.D."/>
            <person name="Tay A."/>
            <person name="Venter J.C."/>
            <person name="Strausberg R.L."/>
            <person name="Brenner S."/>
        </authorList>
    </citation>
    <scope>NUCLEOTIDE SEQUENCE [LARGE SCALE GENOMIC DNA]</scope>
</reference>
<evidence type="ECO:0000313" key="1">
    <source>
        <dbReference type="Ensembl" id="ENSCMIP00000008043.1"/>
    </source>
</evidence>
<evidence type="ECO:0000313" key="2">
    <source>
        <dbReference type="Proteomes" id="UP000314986"/>
    </source>
</evidence>
<keyword evidence="2" id="KW-1185">Reference proteome</keyword>
<dbReference type="AlphaFoldDB" id="A0A4W3GUV7"/>
<dbReference type="PANTHER" id="PTHR21705:SF4">
    <property type="entry name" value="FHF COMPLEX SUBUNIT HOOK-INTERACTING PROTEIN 1B"/>
    <property type="match status" value="1"/>
</dbReference>
<dbReference type="Ensembl" id="ENSCMIT00000008274.1">
    <property type="protein sequence ID" value="ENSCMIP00000008043.1"/>
    <property type="gene ID" value="ENSCMIG00000004341.1"/>
</dbReference>
<dbReference type="PANTHER" id="PTHR21705">
    <property type="entry name" value="RAI16 PROTEIN-RELATED"/>
    <property type="match status" value="1"/>
</dbReference>
<reference evidence="1" key="4">
    <citation type="submission" date="2025-08" db="UniProtKB">
        <authorList>
            <consortium name="Ensembl"/>
        </authorList>
    </citation>
    <scope>IDENTIFICATION</scope>
</reference>
<reference evidence="2" key="3">
    <citation type="journal article" date="2014" name="Nature">
        <title>Elephant shark genome provides unique insights into gnathostome evolution.</title>
        <authorList>
            <consortium name="International Elephant Shark Genome Sequencing Consortium"/>
            <person name="Venkatesh B."/>
            <person name="Lee A.P."/>
            <person name="Ravi V."/>
            <person name="Maurya A.K."/>
            <person name="Lian M.M."/>
            <person name="Swann J.B."/>
            <person name="Ohta Y."/>
            <person name="Flajnik M.F."/>
            <person name="Sutoh Y."/>
            <person name="Kasahara M."/>
            <person name="Hoon S."/>
            <person name="Gangu V."/>
            <person name="Roy S.W."/>
            <person name="Irimia M."/>
            <person name="Korzh V."/>
            <person name="Kondrychyn I."/>
            <person name="Lim Z.W."/>
            <person name="Tay B.H."/>
            <person name="Tohari S."/>
            <person name="Kong K.W."/>
            <person name="Ho S."/>
            <person name="Lorente-Galdos B."/>
            <person name="Quilez J."/>
            <person name="Marques-Bonet T."/>
            <person name="Raney B.J."/>
            <person name="Ingham P.W."/>
            <person name="Tay A."/>
            <person name="Hillier L.W."/>
            <person name="Minx P."/>
            <person name="Boehm T."/>
            <person name="Wilson R.K."/>
            <person name="Brenner S."/>
            <person name="Warren W.C."/>
        </authorList>
    </citation>
    <scope>NUCLEOTIDE SEQUENCE [LARGE SCALE GENOMIC DNA]</scope>
</reference>
<dbReference type="OMA" id="PRHMEVR"/>
<dbReference type="Proteomes" id="UP000314986">
    <property type="component" value="Unassembled WGS sequence"/>
</dbReference>
<reference evidence="2" key="2">
    <citation type="journal article" date="2007" name="PLoS Biol.">
        <title>Survey sequencing and comparative analysis of the elephant shark (Callorhinchus milii) genome.</title>
        <authorList>
            <person name="Venkatesh B."/>
            <person name="Kirkness E.F."/>
            <person name="Loh Y.H."/>
            <person name="Halpern A.L."/>
            <person name="Lee A.P."/>
            <person name="Johnson J."/>
            <person name="Dandona N."/>
            <person name="Viswanathan L.D."/>
            <person name="Tay A."/>
            <person name="Venter J.C."/>
            <person name="Strausberg R.L."/>
            <person name="Brenner S."/>
        </authorList>
    </citation>
    <scope>NUCLEOTIDE SEQUENCE [LARGE SCALE GENOMIC DNA]</scope>
</reference>